<keyword evidence="3" id="KW-1185">Reference proteome</keyword>
<feature type="transmembrane region" description="Helical" evidence="1">
    <location>
        <begin position="77"/>
        <end position="100"/>
    </location>
</feature>
<keyword evidence="1" id="KW-0812">Transmembrane</keyword>
<protein>
    <submittedName>
        <fullName evidence="2">Uncharacterized protein</fullName>
    </submittedName>
</protein>
<dbReference type="RefSeq" id="WP_067210046.1">
    <property type="nucleotide sequence ID" value="NZ_FLOC01000012.1"/>
</dbReference>
<evidence type="ECO:0000256" key="1">
    <source>
        <dbReference type="SAM" id="Phobius"/>
    </source>
</evidence>
<dbReference type="EMBL" id="FLOC01000012">
    <property type="protein sequence ID" value="SBS32268.1"/>
    <property type="molecule type" value="Genomic_DNA"/>
</dbReference>
<organism evidence="2 3">
    <name type="scientific">Marinomonas aquimarina</name>
    <dbReference type="NCBI Taxonomy" id="295068"/>
    <lineage>
        <taxon>Bacteria</taxon>
        <taxon>Pseudomonadati</taxon>
        <taxon>Pseudomonadota</taxon>
        <taxon>Gammaproteobacteria</taxon>
        <taxon>Oceanospirillales</taxon>
        <taxon>Oceanospirillaceae</taxon>
        <taxon>Marinomonas</taxon>
    </lineage>
</organism>
<accession>A0A1A8TGH6</accession>
<reference evidence="2 3" key="1">
    <citation type="submission" date="2016-06" db="EMBL/GenBank/DDBJ databases">
        <authorList>
            <person name="Kjaerup R.B."/>
            <person name="Dalgaard T.S."/>
            <person name="Juul-Madsen H.R."/>
        </authorList>
    </citation>
    <scope>NUCLEOTIDE SEQUENCE [LARGE SCALE GENOMIC DNA]</scope>
    <source>
        <strain evidence="2 3">CECT 5080</strain>
    </source>
</reference>
<sequence>MDWELINGITGIVSAVSAVLGIGYFRFHKGTPDEEFSLLSMHKLMSFVVVCSGWALCCLSFLWVVEPYGCCPMPSDYQHFFGVLLGFPAIVVFIFGLGLLQGPKRSLSRERDS</sequence>
<dbReference type="OrthoDB" id="7060690at2"/>
<gene>
    <name evidence="2" type="ORF">MAQ5080_02213</name>
</gene>
<proteinExistence type="predicted"/>
<evidence type="ECO:0000313" key="3">
    <source>
        <dbReference type="Proteomes" id="UP000092627"/>
    </source>
</evidence>
<keyword evidence="1" id="KW-0472">Membrane</keyword>
<dbReference type="Proteomes" id="UP000092627">
    <property type="component" value="Unassembled WGS sequence"/>
</dbReference>
<evidence type="ECO:0000313" key="2">
    <source>
        <dbReference type="EMBL" id="SBS32268.1"/>
    </source>
</evidence>
<name>A0A1A8TGH6_9GAMM</name>
<feature type="transmembrane region" description="Helical" evidence="1">
    <location>
        <begin position="46"/>
        <end position="65"/>
    </location>
</feature>
<keyword evidence="1" id="KW-1133">Transmembrane helix</keyword>
<dbReference type="AlphaFoldDB" id="A0A1A8TGH6"/>
<feature type="transmembrane region" description="Helical" evidence="1">
    <location>
        <begin position="6"/>
        <end position="25"/>
    </location>
</feature>